<evidence type="ECO:0000313" key="5">
    <source>
        <dbReference type="EMBL" id="KAA8531678.1"/>
    </source>
</evidence>
<comment type="similarity">
    <text evidence="1">Belongs to the FPP family.</text>
</comment>
<feature type="coiled-coil region" evidence="3">
    <location>
        <begin position="802"/>
        <end position="857"/>
    </location>
</feature>
<dbReference type="Proteomes" id="UP000325577">
    <property type="component" value="Linkage Group LG2"/>
</dbReference>
<dbReference type="AlphaFoldDB" id="A0A5J5AN86"/>
<sequence>MDHKTWLWKKKSTEKTPVAADKVNLSLKGNEEEIQKHVTDRAELERGLKLSNDKLSLTLSECNIKDDLVKKHAKMAQEAIAGWEKAEAEAVLLKQEFDEVSRQRVAGEERLTQLDAVLKECMQQLLFVREEQEKRIHDALMKTSREFEKTKIALEEKLTGTTKTLSKLTAENTQLSKALVAKEKLFDDLNEHKTRAEADFNALMTRLKSTEKENASLKYEVQLLEKELEIRNEEREFNRRTADVAHKQHLESVKKIAKLESECQRLRLLIRKRLPGPAALAKMKNEVEMLGRDPAETRRRKSYPSPTGSMDFSVDNAPDTPSKRINFLTEQLCAMEEENRTLKETLNRKTNELQFPRITYPRTASKLSQVGTQLEESSRGQTAMEPERNTRTPHELSLISMSDAGSDDGVSCAESWASALISELEHFRNGKQTGTPSCKTIGASDINLMDDFVEMEKLAIVSVDKPFGSSRLASNVSEIVGHLETHSGGYSSVAAGGKIVPVSDDQSSPGIFNQEIQSKNISIGKVPGWLQDILKVILEQKHITRRNSDEILEDIKNALAYIDHLIPGDFVDARKSSDLHDALNPSRFHGYISQKPAEKSPVMDSSSTIIGDDIFVQKNNQQFQSNLSKSICKIIELIEGISLPSLDYGASERLSGKDGSFPPYKKSETSTGYMVRVFQWKSSELSAVLLQFVKTCNDLLNGKADWEKFAQELTSALDWIMNHCFSLQDVSSMRDAIQKQFDWDESRSEREVEGGMTSQLSGAEKLHLPREKLSCLPIFSTSNGHNKFFQPEDCQPNVIEDGKKLKNEFASLESAEEELEGRLQSEIDNGESLMTQLRESETNIESLQTEVETLKKSERMIYDQIENHKLVNEDLDTQLAVARVELNDAGQMFSSLKSELENKSNCCEELEATCLDLQLELESVTKKEIPKDDMDQERKQLRADWEVIAASEKLAECQETILNLGKQLKALASPNDAALFDKFISNPTDTITTTTTPKKNINRRSSLLDKILAEDNAEGGDLKSPKTKEVISTSEPKKSCSFHPSGTIDPPERFLNLNGIKREDDEALVGTLAIVPNKKKGSGGLWKKLLWGRKKGNSKKTPPTFPA</sequence>
<evidence type="ECO:0008006" key="7">
    <source>
        <dbReference type="Google" id="ProtNLM"/>
    </source>
</evidence>
<dbReference type="PANTHER" id="PTHR31580:SF22">
    <property type="entry name" value="FILAMENT-LIKE PLANT PROTEIN 7"/>
    <property type="match status" value="1"/>
</dbReference>
<accession>A0A5J5AN86</accession>
<proteinExistence type="inferred from homology"/>
<evidence type="ECO:0000256" key="3">
    <source>
        <dbReference type="SAM" id="Coils"/>
    </source>
</evidence>
<feature type="region of interest" description="Disordered" evidence="4">
    <location>
        <begin position="296"/>
        <end position="321"/>
    </location>
</feature>
<dbReference type="EMBL" id="CM018043">
    <property type="protein sequence ID" value="KAA8531678.1"/>
    <property type="molecule type" value="Genomic_DNA"/>
</dbReference>
<feature type="coiled-coil region" evidence="3">
    <location>
        <begin position="893"/>
        <end position="927"/>
    </location>
</feature>
<feature type="compositionally biased region" description="Basic and acidic residues" evidence="4">
    <location>
        <begin position="1020"/>
        <end position="1029"/>
    </location>
</feature>
<dbReference type="InterPro" id="IPR008587">
    <property type="entry name" value="FPP_plant"/>
</dbReference>
<dbReference type="OrthoDB" id="1917992at2759"/>
<reference evidence="5 6" key="1">
    <citation type="submission" date="2019-09" db="EMBL/GenBank/DDBJ databases">
        <title>A chromosome-level genome assembly of the Chinese tupelo Nyssa sinensis.</title>
        <authorList>
            <person name="Yang X."/>
            <person name="Kang M."/>
            <person name="Yang Y."/>
            <person name="Xiong H."/>
            <person name="Wang M."/>
            <person name="Zhang Z."/>
            <person name="Wang Z."/>
            <person name="Wu H."/>
            <person name="Ma T."/>
            <person name="Liu J."/>
            <person name="Xi Z."/>
        </authorList>
    </citation>
    <scope>NUCLEOTIDE SEQUENCE [LARGE SCALE GENOMIC DNA]</scope>
    <source>
        <strain evidence="5">J267</strain>
        <tissue evidence="5">Leaf</tissue>
    </source>
</reference>
<name>A0A5J5AN86_9ASTE</name>
<gene>
    <name evidence="5" type="ORF">F0562_006605</name>
</gene>
<evidence type="ECO:0000256" key="1">
    <source>
        <dbReference type="ARBA" id="ARBA00005921"/>
    </source>
</evidence>
<feature type="coiled-coil region" evidence="3">
    <location>
        <begin position="193"/>
        <end position="236"/>
    </location>
</feature>
<organism evidence="5 6">
    <name type="scientific">Nyssa sinensis</name>
    <dbReference type="NCBI Taxonomy" id="561372"/>
    <lineage>
        <taxon>Eukaryota</taxon>
        <taxon>Viridiplantae</taxon>
        <taxon>Streptophyta</taxon>
        <taxon>Embryophyta</taxon>
        <taxon>Tracheophyta</taxon>
        <taxon>Spermatophyta</taxon>
        <taxon>Magnoliopsida</taxon>
        <taxon>eudicotyledons</taxon>
        <taxon>Gunneridae</taxon>
        <taxon>Pentapetalae</taxon>
        <taxon>asterids</taxon>
        <taxon>Cornales</taxon>
        <taxon>Nyssaceae</taxon>
        <taxon>Nyssa</taxon>
    </lineage>
</organism>
<protein>
    <recommendedName>
        <fullName evidence="7">Filament-like plant protein 7</fullName>
    </recommendedName>
</protein>
<feature type="region of interest" description="Disordered" evidence="4">
    <location>
        <begin position="1017"/>
        <end position="1046"/>
    </location>
</feature>
<feature type="compositionally biased region" description="Polar residues" evidence="4">
    <location>
        <begin position="365"/>
        <end position="381"/>
    </location>
</feature>
<dbReference type="Pfam" id="PF05911">
    <property type="entry name" value="FPP"/>
    <property type="match status" value="1"/>
</dbReference>
<evidence type="ECO:0000256" key="2">
    <source>
        <dbReference type="ARBA" id="ARBA00023054"/>
    </source>
</evidence>
<keyword evidence="2 3" id="KW-0175">Coiled coil</keyword>
<keyword evidence="6" id="KW-1185">Reference proteome</keyword>
<feature type="region of interest" description="Disordered" evidence="4">
    <location>
        <begin position="365"/>
        <end position="392"/>
    </location>
</feature>
<evidence type="ECO:0000256" key="4">
    <source>
        <dbReference type="SAM" id="MobiDB-lite"/>
    </source>
</evidence>
<evidence type="ECO:0000313" key="6">
    <source>
        <dbReference type="Proteomes" id="UP000325577"/>
    </source>
</evidence>
<dbReference type="PANTHER" id="PTHR31580">
    <property type="entry name" value="FILAMENT-LIKE PLANT PROTEIN 4"/>
    <property type="match status" value="1"/>
</dbReference>